<dbReference type="InterPro" id="IPR040423">
    <property type="entry name" value="PEA_transferase"/>
</dbReference>
<organism evidence="8 9">
    <name type="scientific">Helicobacter enhydrae</name>
    <dbReference type="NCBI Taxonomy" id="222136"/>
    <lineage>
        <taxon>Bacteria</taxon>
        <taxon>Pseudomonadati</taxon>
        <taxon>Campylobacterota</taxon>
        <taxon>Epsilonproteobacteria</taxon>
        <taxon>Campylobacterales</taxon>
        <taxon>Helicobacteraceae</taxon>
        <taxon>Helicobacter</taxon>
    </lineage>
</organism>
<keyword evidence="6" id="KW-0472">Membrane</keyword>
<sequence length="179" mass="20414">MLTDLAHIIQTANHRSTFVVLHQLGSHGQAYHKRYPKEFERFAPICQTSEIQTCSQEALINTYDNSIAYTDFFVNSAIEQLKAIQKDYDVALWYVSDHGESLGENNMFMHGGMPYFMAPDEQTLIPSILWLGNGFDTQRESSIKKTNSPLNHDYVFHTLLGLFGIKTSVYESNLDLTAR</sequence>
<dbReference type="InterPro" id="IPR017850">
    <property type="entry name" value="Alkaline_phosphatase_core_sf"/>
</dbReference>
<dbReference type="EMBL" id="CP016503">
    <property type="protein sequence ID" value="ANV98233.1"/>
    <property type="molecule type" value="Genomic_DNA"/>
</dbReference>
<evidence type="ECO:0000313" key="8">
    <source>
        <dbReference type="EMBL" id="ANV98233.1"/>
    </source>
</evidence>
<dbReference type="CDD" id="cd16017">
    <property type="entry name" value="LptA"/>
    <property type="match status" value="1"/>
</dbReference>
<name>A0A1B1U625_9HELI</name>
<evidence type="ECO:0000256" key="4">
    <source>
        <dbReference type="ARBA" id="ARBA00022692"/>
    </source>
</evidence>
<evidence type="ECO:0000313" key="9">
    <source>
        <dbReference type="Proteomes" id="UP000092884"/>
    </source>
</evidence>
<keyword evidence="4" id="KW-0812">Transmembrane</keyword>
<dbReference type="AlphaFoldDB" id="A0A1B1U625"/>
<dbReference type="Pfam" id="PF00884">
    <property type="entry name" value="Sulfatase"/>
    <property type="match status" value="1"/>
</dbReference>
<dbReference type="PANTHER" id="PTHR30443:SF0">
    <property type="entry name" value="PHOSPHOETHANOLAMINE TRANSFERASE EPTA"/>
    <property type="match status" value="1"/>
</dbReference>
<dbReference type="Proteomes" id="UP000092884">
    <property type="component" value="Chromosome"/>
</dbReference>
<dbReference type="GO" id="GO:0005886">
    <property type="term" value="C:plasma membrane"/>
    <property type="evidence" value="ECO:0007669"/>
    <property type="project" value="UniProtKB-SubCell"/>
</dbReference>
<dbReference type="RefSeq" id="WP_066340686.1">
    <property type="nucleotide sequence ID" value="NZ_CP016503.1"/>
</dbReference>
<evidence type="ECO:0000256" key="1">
    <source>
        <dbReference type="ARBA" id="ARBA00004651"/>
    </source>
</evidence>
<dbReference type="InterPro" id="IPR000917">
    <property type="entry name" value="Sulfatase_N"/>
</dbReference>
<dbReference type="SUPFAM" id="SSF53649">
    <property type="entry name" value="Alkaline phosphatase-like"/>
    <property type="match status" value="1"/>
</dbReference>
<comment type="subcellular location">
    <subcellularLocation>
        <location evidence="1">Cell membrane</location>
        <topology evidence="1">Multi-pass membrane protein</topology>
    </subcellularLocation>
</comment>
<keyword evidence="9" id="KW-1185">Reference proteome</keyword>
<keyword evidence="3" id="KW-0808">Transferase</keyword>
<keyword evidence="2" id="KW-1003">Cell membrane</keyword>
<evidence type="ECO:0000256" key="2">
    <source>
        <dbReference type="ARBA" id="ARBA00022475"/>
    </source>
</evidence>
<keyword evidence="5" id="KW-1133">Transmembrane helix</keyword>
<proteinExistence type="predicted"/>
<protein>
    <recommendedName>
        <fullName evidence="7">Sulfatase N-terminal domain-containing protein</fullName>
    </recommendedName>
</protein>
<dbReference type="GO" id="GO:0009244">
    <property type="term" value="P:lipopolysaccharide core region biosynthetic process"/>
    <property type="evidence" value="ECO:0007669"/>
    <property type="project" value="TreeGrafter"/>
</dbReference>
<dbReference type="InterPro" id="IPR058130">
    <property type="entry name" value="PEA_transf_C"/>
</dbReference>
<feature type="domain" description="Sulfatase N-terminal" evidence="7">
    <location>
        <begin position="3"/>
        <end position="165"/>
    </location>
</feature>
<evidence type="ECO:0000256" key="6">
    <source>
        <dbReference type="ARBA" id="ARBA00023136"/>
    </source>
</evidence>
<dbReference type="PANTHER" id="PTHR30443">
    <property type="entry name" value="INNER MEMBRANE PROTEIN"/>
    <property type="match status" value="1"/>
</dbReference>
<dbReference type="KEGG" id="het:BBW65_05205"/>
<dbReference type="Gene3D" id="3.40.720.10">
    <property type="entry name" value="Alkaline Phosphatase, subunit A"/>
    <property type="match status" value="1"/>
</dbReference>
<gene>
    <name evidence="8" type="ORF">BBW65_05205</name>
</gene>
<evidence type="ECO:0000259" key="7">
    <source>
        <dbReference type="Pfam" id="PF00884"/>
    </source>
</evidence>
<dbReference type="OrthoDB" id="9786870at2"/>
<evidence type="ECO:0000256" key="5">
    <source>
        <dbReference type="ARBA" id="ARBA00022989"/>
    </source>
</evidence>
<accession>A0A1B1U625</accession>
<evidence type="ECO:0000256" key="3">
    <source>
        <dbReference type="ARBA" id="ARBA00022679"/>
    </source>
</evidence>
<reference evidence="9" key="1">
    <citation type="submission" date="2016-07" db="EMBL/GenBank/DDBJ databases">
        <authorList>
            <person name="Florea S."/>
            <person name="Webb J.S."/>
            <person name="Jaromczyk J."/>
            <person name="Schardl C.L."/>
        </authorList>
    </citation>
    <scope>NUCLEOTIDE SEQUENCE [LARGE SCALE GENOMIC DNA]</scope>
    <source>
        <strain evidence="9">MIT 01-6242</strain>
    </source>
</reference>
<dbReference type="GO" id="GO:0016776">
    <property type="term" value="F:phosphotransferase activity, phosphate group as acceptor"/>
    <property type="evidence" value="ECO:0007669"/>
    <property type="project" value="TreeGrafter"/>
</dbReference>